<reference evidence="3" key="1">
    <citation type="submission" date="2025-08" db="UniProtKB">
        <authorList>
            <consortium name="RefSeq"/>
        </authorList>
    </citation>
    <scope>IDENTIFICATION</scope>
</reference>
<feature type="compositionally biased region" description="Polar residues" evidence="1">
    <location>
        <begin position="35"/>
        <end position="65"/>
    </location>
</feature>
<organism evidence="2 3">
    <name type="scientific">Clupea harengus</name>
    <name type="common">Atlantic herring</name>
    <dbReference type="NCBI Taxonomy" id="7950"/>
    <lineage>
        <taxon>Eukaryota</taxon>
        <taxon>Metazoa</taxon>
        <taxon>Chordata</taxon>
        <taxon>Craniata</taxon>
        <taxon>Vertebrata</taxon>
        <taxon>Euteleostomi</taxon>
        <taxon>Actinopterygii</taxon>
        <taxon>Neopterygii</taxon>
        <taxon>Teleostei</taxon>
        <taxon>Clupei</taxon>
        <taxon>Clupeiformes</taxon>
        <taxon>Clupeoidei</taxon>
        <taxon>Clupeidae</taxon>
        <taxon>Clupea</taxon>
    </lineage>
</organism>
<sequence>MPSPLGIGGGSRDGKGCTQGTKELLETVAHSPIFQSQCSPATPKTVPVSPSQQDTRPIAVSSPQGSRAPLPSTPTGCSGRQARETHPCPPSKGFLARNTSCMLGSLAYLHPHGTLIFSDSSELGFLPLP</sequence>
<dbReference type="RefSeq" id="XP_042565141.1">
    <property type="nucleotide sequence ID" value="XM_042709207.1"/>
</dbReference>
<accession>A0A8M1KM61</accession>
<name>A0A8M1KM61_CLUHA</name>
<dbReference type="Proteomes" id="UP000515152">
    <property type="component" value="Chromosome 11"/>
</dbReference>
<protein>
    <submittedName>
        <fullName evidence="3">Palmitoyltransferase ZDHHC18-A-like</fullName>
    </submittedName>
</protein>
<dbReference type="KEGG" id="char:122133301"/>
<gene>
    <name evidence="3" type="primary">LOC122133301</name>
</gene>
<dbReference type="GeneID" id="122133301"/>
<evidence type="ECO:0000313" key="3">
    <source>
        <dbReference type="RefSeq" id="XP_042565141.1"/>
    </source>
</evidence>
<feature type="compositionally biased region" description="Gly residues" evidence="1">
    <location>
        <begin position="1"/>
        <end position="11"/>
    </location>
</feature>
<feature type="region of interest" description="Disordered" evidence="1">
    <location>
        <begin position="1"/>
        <end position="21"/>
    </location>
</feature>
<proteinExistence type="predicted"/>
<evidence type="ECO:0000313" key="2">
    <source>
        <dbReference type="Proteomes" id="UP000515152"/>
    </source>
</evidence>
<keyword evidence="2" id="KW-1185">Reference proteome</keyword>
<feature type="region of interest" description="Disordered" evidence="1">
    <location>
        <begin position="35"/>
        <end position="91"/>
    </location>
</feature>
<evidence type="ECO:0000256" key="1">
    <source>
        <dbReference type="SAM" id="MobiDB-lite"/>
    </source>
</evidence>
<dbReference type="AlphaFoldDB" id="A0A8M1KM61"/>